<keyword evidence="3" id="KW-1185">Reference proteome</keyword>
<keyword evidence="1" id="KW-1133">Transmembrane helix</keyword>
<dbReference type="EMBL" id="JBBNAF010000012">
    <property type="protein sequence ID" value="KAK9092963.1"/>
    <property type="molecule type" value="Genomic_DNA"/>
</dbReference>
<feature type="transmembrane region" description="Helical" evidence="1">
    <location>
        <begin position="85"/>
        <end position="103"/>
    </location>
</feature>
<reference evidence="2 3" key="1">
    <citation type="submission" date="2024-01" db="EMBL/GenBank/DDBJ databases">
        <title>Genome assemblies of Stephania.</title>
        <authorList>
            <person name="Yang L."/>
        </authorList>
    </citation>
    <scope>NUCLEOTIDE SEQUENCE [LARGE SCALE GENOMIC DNA]</scope>
    <source>
        <strain evidence="2">YNDBR</strain>
        <tissue evidence="2">Leaf</tissue>
    </source>
</reference>
<protein>
    <submittedName>
        <fullName evidence="2">Uncharacterized protein</fullName>
    </submittedName>
</protein>
<sequence length="105" mass="12053">MLIYINLESLEIDNGSYDLNCGNLVLNIIGITWMIDGRANYCFTEPVNVLLTLVFSLGTSAVAIGLQKGRRRRNMKPSHLRMKRLWFISLFSYLNMYNTRVGYGI</sequence>
<evidence type="ECO:0000313" key="2">
    <source>
        <dbReference type="EMBL" id="KAK9092963.1"/>
    </source>
</evidence>
<evidence type="ECO:0000256" key="1">
    <source>
        <dbReference type="SAM" id="Phobius"/>
    </source>
</evidence>
<organism evidence="2 3">
    <name type="scientific">Stephania yunnanensis</name>
    <dbReference type="NCBI Taxonomy" id="152371"/>
    <lineage>
        <taxon>Eukaryota</taxon>
        <taxon>Viridiplantae</taxon>
        <taxon>Streptophyta</taxon>
        <taxon>Embryophyta</taxon>
        <taxon>Tracheophyta</taxon>
        <taxon>Spermatophyta</taxon>
        <taxon>Magnoliopsida</taxon>
        <taxon>Ranunculales</taxon>
        <taxon>Menispermaceae</taxon>
        <taxon>Menispermoideae</taxon>
        <taxon>Cissampelideae</taxon>
        <taxon>Stephania</taxon>
    </lineage>
</organism>
<gene>
    <name evidence="2" type="ORF">Syun_027874</name>
</gene>
<accession>A0AAP0ENN2</accession>
<keyword evidence="1" id="KW-0472">Membrane</keyword>
<keyword evidence="1" id="KW-0812">Transmembrane</keyword>
<comment type="caution">
    <text evidence="2">The sequence shown here is derived from an EMBL/GenBank/DDBJ whole genome shotgun (WGS) entry which is preliminary data.</text>
</comment>
<dbReference type="Proteomes" id="UP001420932">
    <property type="component" value="Unassembled WGS sequence"/>
</dbReference>
<feature type="transmembrane region" description="Helical" evidence="1">
    <location>
        <begin position="47"/>
        <end position="64"/>
    </location>
</feature>
<proteinExistence type="predicted"/>
<evidence type="ECO:0000313" key="3">
    <source>
        <dbReference type="Proteomes" id="UP001420932"/>
    </source>
</evidence>
<dbReference type="AlphaFoldDB" id="A0AAP0ENN2"/>
<name>A0AAP0ENN2_9MAGN</name>